<reference evidence="2 3" key="1">
    <citation type="submission" date="2017-04" db="EMBL/GenBank/DDBJ databases">
        <title>Whole genome sequence of Bdellovibrio bacteriovorus strain SSB218315.</title>
        <authorList>
            <person name="Oyedara O."/>
            <person name="Rodriguez-Perez M.A."/>
        </authorList>
    </citation>
    <scope>NUCLEOTIDE SEQUENCE [LARGE SCALE GENOMIC DNA]</scope>
    <source>
        <strain evidence="2 3">SSB218315</strain>
    </source>
</reference>
<dbReference type="OrthoDB" id="9766687at2"/>
<dbReference type="SUPFAM" id="SSF48452">
    <property type="entry name" value="TPR-like"/>
    <property type="match status" value="1"/>
</dbReference>
<dbReference type="Pfam" id="PF13432">
    <property type="entry name" value="TPR_16"/>
    <property type="match status" value="1"/>
</dbReference>
<dbReference type="Gene3D" id="1.25.40.10">
    <property type="entry name" value="Tetratricopeptide repeat domain"/>
    <property type="match status" value="2"/>
</dbReference>
<dbReference type="RefSeq" id="WP_088564939.1">
    <property type="nucleotide sequence ID" value="NZ_CP020946.1"/>
</dbReference>
<dbReference type="Proteomes" id="UP000197003">
    <property type="component" value="Chromosome"/>
</dbReference>
<protein>
    <submittedName>
        <fullName evidence="2">Uncharacterized protein</fullName>
    </submittedName>
</protein>
<evidence type="ECO:0000313" key="2">
    <source>
        <dbReference type="EMBL" id="ASD63400.1"/>
    </source>
</evidence>
<proteinExistence type="predicted"/>
<name>A0A1Z3N7F1_BDEBC</name>
<accession>A0A1Z3N7F1</accession>
<dbReference type="AlphaFoldDB" id="A0A1Z3N7F1"/>
<organism evidence="2 3">
    <name type="scientific">Bdellovibrio bacteriovorus</name>
    <dbReference type="NCBI Taxonomy" id="959"/>
    <lineage>
        <taxon>Bacteria</taxon>
        <taxon>Pseudomonadati</taxon>
        <taxon>Bdellovibrionota</taxon>
        <taxon>Bdellovibrionia</taxon>
        <taxon>Bdellovibrionales</taxon>
        <taxon>Pseudobdellovibrionaceae</taxon>
        <taxon>Bdellovibrio</taxon>
    </lineage>
</organism>
<dbReference type="SMART" id="SM00028">
    <property type="entry name" value="TPR"/>
    <property type="match status" value="3"/>
</dbReference>
<sequence>MKKGLLIFSMTVGVAAAPHAMASGSTQDLLIQKLTQVQLGLAPADPARAAVLLRLADLHAERSRQLSMKELADGCTVCTAGAKDRDKALTYYTEALSKVPPTSVAKVHLQMGHLYELQGRNDLAEKSYQAMLTNGGMTTPIEMAEANLSLAEMAFRQSDFAKAAGLYDKVLATEGASSQGLAAYRRAWCSFRQGNMDASIAQLQVILKNPKLQSRMAASRGVADVQFLEEVSRDMATFMAARGIKDGDAETLYSLSPEQFKLQQVTMLAREGLRLGQKDQALKTWDYVYQKQSDPKMRLEAQVRMAQLNFDLKNTQAAAKSYQTALGLWGATDCTAATCEESAKGLRQFIVGWNRLENSKPSAELLTAYQEYFQVFAEDEDMYVWGAQAAATAGNYALASQWTALANKVILAKHNVEKDAAAKKSQAEKLEKNLLLGIENAEKSKDASLLVAAQDDYLQNSVLKQKSFDVQYQKTYAIYQKGDYAVAADQLKQLALNTQGSAAIRTQAAELSLDALALLKDDARIMAWSAEYAGKFADKKADFQQIQQKSILTQSAKLAESQPEQALAALGSFHAASASAEDRKVYLKNKILLSEKLNKITEARVAIEDLLREKTLTAEEREFALGRKVWFAELELDFATALKTAEQMNFAGLSADDKVLKLAMYSELAEKDPQQYYAQYLKQSKDDSKKPLIASQLIRLSKNPVKDLETYKMYFKSNNGLYARAALEVYGRTKDRKALDLALKEKGASKQDAFVMIEKIVFLADLKALSAPLASHTIDTKNQNTIAQGLKARVKLLEKAEALANRAINTGDWSSQLLALDLVAKENTRFYNEALSLPMPAGLTPEQENEYLTILSQQVAPNQNTAMMAETKVKEFWAQTGALESYKAFATQNNEWAQYTSQEVEAVAAIAPEAQKATWTAAVAQIKAEESAQTKPTLVELEKARTHLKQNPFMASAIEEALVLEKKAQRKSMVEYLEGRLATLAKKDTEVKEKQQ</sequence>
<feature type="signal peptide" evidence="1">
    <location>
        <begin position="1"/>
        <end position="22"/>
    </location>
</feature>
<evidence type="ECO:0000313" key="3">
    <source>
        <dbReference type="Proteomes" id="UP000197003"/>
    </source>
</evidence>
<feature type="chain" id="PRO_5012689898" evidence="1">
    <location>
        <begin position="23"/>
        <end position="996"/>
    </location>
</feature>
<keyword evidence="1" id="KW-0732">Signal</keyword>
<dbReference type="InterPro" id="IPR011990">
    <property type="entry name" value="TPR-like_helical_dom_sf"/>
</dbReference>
<gene>
    <name evidence="2" type="ORF">B9G79_07345</name>
</gene>
<dbReference type="EMBL" id="CP020946">
    <property type="protein sequence ID" value="ASD63400.1"/>
    <property type="molecule type" value="Genomic_DNA"/>
</dbReference>
<evidence type="ECO:0000256" key="1">
    <source>
        <dbReference type="SAM" id="SignalP"/>
    </source>
</evidence>
<dbReference type="InterPro" id="IPR019734">
    <property type="entry name" value="TPR_rpt"/>
</dbReference>